<comment type="caution">
    <text evidence="4">The sequence shown here is derived from an EMBL/GenBank/DDBJ whole genome shotgun (WGS) entry which is preliminary data.</text>
</comment>
<dbReference type="SUPFAM" id="SSF46894">
    <property type="entry name" value="C-terminal effector domain of the bipartite response regulators"/>
    <property type="match status" value="1"/>
</dbReference>
<dbReference type="Gene3D" id="1.10.10.10">
    <property type="entry name" value="Winged helix-like DNA-binding domain superfamily/Winged helix DNA-binding domain"/>
    <property type="match status" value="1"/>
</dbReference>
<evidence type="ECO:0000256" key="1">
    <source>
        <dbReference type="ARBA" id="ARBA00023125"/>
    </source>
</evidence>
<dbReference type="AlphaFoldDB" id="A0A6I1EHY3"/>
<dbReference type="GO" id="GO:0032993">
    <property type="term" value="C:protein-DNA complex"/>
    <property type="evidence" value="ECO:0007669"/>
    <property type="project" value="TreeGrafter"/>
</dbReference>
<dbReference type="GO" id="GO:0000156">
    <property type="term" value="F:phosphorelay response regulator activity"/>
    <property type="evidence" value="ECO:0007669"/>
    <property type="project" value="TreeGrafter"/>
</dbReference>
<evidence type="ECO:0000313" key="4">
    <source>
        <dbReference type="EMBL" id="KAB7653933.1"/>
    </source>
</evidence>
<organism evidence="4 5">
    <name type="scientific">Sutterella seckii</name>
    <dbReference type="NCBI Taxonomy" id="1944635"/>
    <lineage>
        <taxon>Bacteria</taxon>
        <taxon>Pseudomonadati</taxon>
        <taxon>Pseudomonadota</taxon>
        <taxon>Betaproteobacteria</taxon>
        <taxon>Burkholderiales</taxon>
        <taxon>Sutterellaceae</taxon>
        <taxon>Sutterella</taxon>
    </lineage>
</organism>
<feature type="domain" description="OmpR/PhoB-type" evidence="3">
    <location>
        <begin position="1"/>
        <end position="82"/>
    </location>
</feature>
<evidence type="ECO:0000313" key="5">
    <source>
        <dbReference type="Proteomes" id="UP000430564"/>
    </source>
</evidence>
<accession>A0A6I1EHY3</accession>
<dbReference type="InterPro" id="IPR001867">
    <property type="entry name" value="OmpR/PhoB-type_DNA-bd"/>
</dbReference>
<keyword evidence="1 2" id="KW-0238">DNA-binding</keyword>
<dbReference type="OrthoDB" id="9802426at2"/>
<dbReference type="SMART" id="SM00862">
    <property type="entry name" value="Trans_reg_C"/>
    <property type="match status" value="1"/>
</dbReference>
<feature type="DNA-binding region" description="OmpR/PhoB-type" evidence="2">
    <location>
        <begin position="1"/>
        <end position="82"/>
    </location>
</feature>
<dbReference type="PROSITE" id="PS51755">
    <property type="entry name" value="OMPR_PHOB"/>
    <property type="match status" value="1"/>
</dbReference>
<proteinExistence type="predicted"/>
<protein>
    <submittedName>
        <fullName evidence="4">Winged helix-turn-helix domain-containing protein</fullName>
    </submittedName>
</protein>
<sequence length="91" mass="10307">MVDSRPIHLTGTEFKVLATLMRHKDKVLSHEYLLRTVWGPEYVGETHYVRVVIARLRQKLKEVGFNAELIRAVSGIGYVMETAVAKGEPIS</sequence>
<gene>
    <name evidence="4" type="ORF">GBM95_10600</name>
</gene>
<dbReference type="Proteomes" id="UP000430564">
    <property type="component" value="Unassembled WGS sequence"/>
</dbReference>
<dbReference type="InterPro" id="IPR039420">
    <property type="entry name" value="WalR-like"/>
</dbReference>
<evidence type="ECO:0000259" key="3">
    <source>
        <dbReference type="PROSITE" id="PS51755"/>
    </source>
</evidence>
<dbReference type="Pfam" id="PF00486">
    <property type="entry name" value="Trans_reg_C"/>
    <property type="match status" value="1"/>
</dbReference>
<dbReference type="PANTHER" id="PTHR48111:SF50">
    <property type="entry name" value="KDP OPERON TRANSCRIPTIONAL REGULATORY PROTEIN KDPE"/>
    <property type="match status" value="1"/>
</dbReference>
<dbReference type="GO" id="GO:0000976">
    <property type="term" value="F:transcription cis-regulatory region binding"/>
    <property type="evidence" value="ECO:0007669"/>
    <property type="project" value="TreeGrafter"/>
</dbReference>
<dbReference type="PANTHER" id="PTHR48111">
    <property type="entry name" value="REGULATOR OF RPOS"/>
    <property type="match status" value="1"/>
</dbReference>
<reference evidence="4 5" key="1">
    <citation type="submission" date="2019-10" db="EMBL/GenBank/DDBJ databases">
        <title>Genome diversity of Sutterella seckii.</title>
        <authorList>
            <person name="Chaplin A.V."/>
            <person name="Sokolova S.R."/>
            <person name="Mosin K.A."/>
            <person name="Ivanova E.L."/>
            <person name="Kochetkova T.O."/>
            <person name="Goltsov A.Y."/>
            <person name="Trofimov D.Y."/>
            <person name="Efimov B.A."/>
        </authorList>
    </citation>
    <scope>NUCLEOTIDE SEQUENCE [LARGE SCALE GENOMIC DNA]</scope>
    <source>
        <strain evidence="4 5">ASD393</strain>
    </source>
</reference>
<name>A0A6I1EHY3_9BURK</name>
<dbReference type="GO" id="GO:0006355">
    <property type="term" value="P:regulation of DNA-templated transcription"/>
    <property type="evidence" value="ECO:0007669"/>
    <property type="project" value="InterPro"/>
</dbReference>
<dbReference type="EMBL" id="WEHX01000113">
    <property type="protein sequence ID" value="KAB7653933.1"/>
    <property type="molecule type" value="Genomic_DNA"/>
</dbReference>
<evidence type="ECO:0000256" key="2">
    <source>
        <dbReference type="PROSITE-ProRule" id="PRU01091"/>
    </source>
</evidence>
<dbReference type="GO" id="GO:0005829">
    <property type="term" value="C:cytosol"/>
    <property type="evidence" value="ECO:0007669"/>
    <property type="project" value="TreeGrafter"/>
</dbReference>
<dbReference type="InterPro" id="IPR016032">
    <property type="entry name" value="Sig_transdc_resp-reg_C-effctor"/>
</dbReference>
<dbReference type="CDD" id="cd00383">
    <property type="entry name" value="trans_reg_C"/>
    <property type="match status" value="1"/>
</dbReference>
<dbReference type="InterPro" id="IPR036388">
    <property type="entry name" value="WH-like_DNA-bd_sf"/>
</dbReference>